<dbReference type="PANTHER" id="PTHR18895">
    <property type="entry name" value="HEMK METHYLTRANSFERASE"/>
    <property type="match status" value="1"/>
</dbReference>
<dbReference type="NCBIfam" id="TIGR00537">
    <property type="entry name" value="hemK_rel_arch"/>
    <property type="match status" value="1"/>
</dbReference>
<dbReference type="InterPro" id="IPR019874">
    <property type="entry name" value="RF_methyltr_PrmC"/>
</dbReference>
<dbReference type="Pfam" id="PF17827">
    <property type="entry name" value="PrmC_N"/>
    <property type="match status" value="1"/>
</dbReference>
<evidence type="ECO:0000259" key="6">
    <source>
        <dbReference type="Pfam" id="PF05175"/>
    </source>
</evidence>
<comment type="catalytic activity">
    <reaction evidence="4 5">
        <text>L-glutaminyl-[peptide chain release factor] + S-adenosyl-L-methionine = N(5)-methyl-L-glutaminyl-[peptide chain release factor] + S-adenosyl-L-homocysteine + H(+)</text>
        <dbReference type="Rhea" id="RHEA:42896"/>
        <dbReference type="Rhea" id="RHEA-COMP:10271"/>
        <dbReference type="Rhea" id="RHEA-COMP:10272"/>
        <dbReference type="ChEBI" id="CHEBI:15378"/>
        <dbReference type="ChEBI" id="CHEBI:30011"/>
        <dbReference type="ChEBI" id="CHEBI:57856"/>
        <dbReference type="ChEBI" id="CHEBI:59789"/>
        <dbReference type="ChEBI" id="CHEBI:61891"/>
        <dbReference type="EC" id="2.1.1.297"/>
    </reaction>
</comment>
<dbReference type="HAMAP" id="MF_02126">
    <property type="entry name" value="RF_methyltr_PrmC"/>
    <property type="match status" value="1"/>
</dbReference>
<evidence type="ECO:0000259" key="7">
    <source>
        <dbReference type="Pfam" id="PF17827"/>
    </source>
</evidence>
<dbReference type="EC" id="2.1.1.297" evidence="5"/>
<comment type="caution">
    <text evidence="5">Lacks conserved residue(s) required for the propagation of feature annotation.</text>
</comment>
<comment type="function">
    <text evidence="5">Methylates the class 1 translation termination release factors RF1/PrfA and RF2/PrfB on the glutamine residue of the universally conserved GGQ motif.</text>
</comment>
<name>A0A5C5VYU5_9BACT</name>
<dbReference type="Proteomes" id="UP000318995">
    <property type="component" value="Unassembled WGS sequence"/>
</dbReference>
<comment type="similarity">
    <text evidence="5">Belongs to the protein N5-glutamine methyltransferase family. PrmC subfamily.</text>
</comment>
<feature type="binding site" evidence="5">
    <location>
        <position position="151"/>
    </location>
    <ligand>
        <name>S-adenosyl-L-methionine</name>
        <dbReference type="ChEBI" id="CHEBI:59789"/>
    </ligand>
</feature>
<dbReference type="OrthoDB" id="9800643at2"/>
<sequence>MPDTTPWSVLRLLNWTTDFFKQHGNESPRLDAEVLLAQSLACKRIELYTRFDEVPAEPVRTAFKALVKQRADGAPVAYLVGRREFYSIELAVEAGVLIPRPETELLVVTALDRLKQRADEAPLLVDVGTGTGAIAIAIAKHAPAARIVALDMNPQAVALAKRNAETHGVAERVAPIESDLFSRVKASRRFDLILSNPPYVTTNELMNLDETVRDHEPHLALDGGPEGTTVIERLLAEAPQRLADGGELLFEIGPSIAQRVETLVGQAPGLSLREVYKDLAGLPRVVHAVNG</sequence>
<dbReference type="Pfam" id="PF05175">
    <property type="entry name" value="MTS"/>
    <property type="match status" value="1"/>
</dbReference>
<dbReference type="AlphaFoldDB" id="A0A5C5VYU5"/>
<gene>
    <name evidence="5 8" type="primary">prmC</name>
    <name evidence="8" type="ORF">Pla111_21650</name>
</gene>
<dbReference type="GO" id="GO:0032259">
    <property type="term" value="P:methylation"/>
    <property type="evidence" value="ECO:0007669"/>
    <property type="project" value="UniProtKB-KW"/>
</dbReference>
<dbReference type="InterPro" id="IPR004557">
    <property type="entry name" value="PrmC-related"/>
</dbReference>
<dbReference type="Gene3D" id="1.10.8.10">
    <property type="entry name" value="DNA helicase RuvA subunit, C-terminal domain"/>
    <property type="match status" value="1"/>
</dbReference>
<keyword evidence="1 5" id="KW-0489">Methyltransferase</keyword>
<evidence type="ECO:0000256" key="2">
    <source>
        <dbReference type="ARBA" id="ARBA00022679"/>
    </source>
</evidence>
<keyword evidence="3 5" id="KW-0949">S-adenosyl-L-methionine</keyword>
<dbReference type="GO" id="GO:0003676">
    <property type="term" value="F:nucleic acid binding"/>
    <property type="evidence" value="ECO:0007669"/>
    <property type="project" value="InterPro"/>
</dbReference>
<evidence type="ECO:0000313" key="8">
    <source>
        <dbReference type="EMBL" id="TWT43215.1"/>
    </source>
</evidence>
<comment type="caution">
    <text evidence="8">The sequence shown here is derived from an EMBL/GenBank/DDBJ whole genome shotgun (WGS) entry which is preliminary data.</text>
</comment>
<feature type="binding site" evidence="5">
    <location>
        <begin position="196"/>
        <end position="199"/>
    </location>
    <ligand>
        <name>substrate</name>
    </ligand>
</feature>
<dbReference type="Gene3D" id="3.40.50.150">
    <property type="entry name" value="Vaccinia Virus protein VP39"/>
    <property type="match status" value="1"/>
</dbReference>
<dbReference type="InterPro" id="IPR002052">
    <property type="entry name" value="DNA_methylase_N6_adenine_CS"/>
</dbReference>
<feature type="binding site" evidence="5">
    <location>
        <begin position="128"/>
        <end position="132"/>
    </location>
    <ligand>
        <name>S-adenosyl-L-methionine</name>
        <dbReference type="ChEBI" id="CHEBI:59789"/>
    </ligand>
</feature>
<dbReference type="RefSeq" id="WP_146574159.1">
    <property type="nucleotide sequence ID" value="NZ_SJPH01000004.1"/>
</dbReference>
<evidence type="ECO:0000256" key="5">
    <source>
        <dbReference type="HAMAP-Rule" id="MF_02126"/>
    </source>
</evidence>
<protein>
    <recommendedName>
        <fullName evidence="5">Release factor glutamine methyltransferase</fullName>
        <shortName evidence="5">RF MTase</shortName>
        <ecNumber evidence="5">2.1.1.297</ecNumber>
    </recommendedName>
    <alternativeName>
        <fullName evidence="5">N5-glutamine methyltransferase PrmC</fullName>
    </alternativeName>
    <alternativeName>
        <fullName evidence="5">Protein-(glutamine-N5) MTase PrmC</fullName>
    </alternativeName>
    <alternativeName>
        <fullName evidence="5">Protein-glutamine N-methyltransferase PrmC</fullName>
    </alternativeName>
</protein>
<keyword evidence="2 5" id="KW-0808">Transferase</keyword>
<accession>A0A5C5VYU5</accession>
<feature type="domain" description="Methyltransferase small" evidence="6">
    <location>
        <begin position="120"/>
        <end position="205"/>
    </location>
</feature>
<dbReference type="InterPro" id="IPR007848">
    <property type="entry name" value="Small_mtfrase_dom"/>
</dbReference>
<evidence type="ECO:0000256" key="4">
    <source>
        <dbReference type="ARBA" id="ARBA00048391"/>
    </source>
</evidence>
<dbReference type="PROSITE" id="PS00092">
    <property type="entry name" value="N6_MTASE"/>
    <property type="match status" value="1"/>
</dbReference>
<dbReference type="CDD" id="cd02440">
    <property type="entry name" value="AdoMet_MTases"/>
    <property type="match status" value="1"/>
</dbReference>
<dbReference type="InterPro" id="IPR029063">
    <property type="entry name" value="SAM-dependent_MTases_sf"/>
</dbReference>
<evidence type="ECO:0000256" key="3">
    <source>
        <dbReference type="ARBA" id="ARBA00022691"/>
    </source>
</evidence>
<evidence type="ECO:0000313" key="9">
    <source>
        <dbReference type="Proteomes" id="UP000318995"/>
    </source>
</evidence>
<dbReference type="InterPro" id="IPR050320">
    <property type="entry name" value="N5-glutamine_MTase"/>
</dbReference>
<feature type="domain" description="Release factor glutamine methyltransferase N-terminal" evidence="7">
    <location>
        <begin position="12"/>
        <end position="81"/>
    </location>
</feature>
<dbReference type="NCBIfam" id="TIGR00536">
    <property type="entry name" value="hemK_fam"/>
    <property type="match status" value="1"/>
</dbReference>
<organism evidence="8 9">
    <name type="scientific">Botrimarina hoheduenensis</name>
    <dbReference type="NCBI Taxonomy" id="2528000"/>
    <lineage>
        <taxon>Bacteria</taxon>
        <taxon>Pseudomonadati</taxon>
        <taxon>Planctomycetota</taxon>
        <taxon>Planctomycetia</taxon>
        <taxon>Pirellulales</taxon>
        <taxon>Lacipirellulaceae</taxon>
        <taxon>Botrimarina</taxon>
    </lineage>
</organism>
<feature type="binding site" evidence="5">
    <location>
        <position position="196"/>
    </location>
    <ligand>
        <name>S-adenosyl-L-methionine</name>
        <dbReference type="ChEBI" id="CHEBI:59789"/>
    </ligand>
</feature>
<dbReference type="EMBL" id="SJPH01000004">
    <property type="protein sequence ID" value="TWT43215.1"/>
    <property type="molecule type" value="Genomic_DNA"/>
</dbReference>
<keyword evidence="9" id="KW-1185">Reference proteome</keyword>
<dbReference type="PANTHER" id="PTHR18895:SF74">
    <property type="entry name" value="MTRF1L RELEASE FACTOR GLUTAMINE METHYLTRANSFERASE"/>
    <property type="match status" value="1"/>
</dbReference>
<evidence type="ECO:0000256" key="1">
    <source>
        <dbReference type="ARBA" id="ARBA00022603"/>
    </source>
</evidence>
<dbReference type="InterPro" id="IPR040758">
    <property type="entry name" value="PrmC_N"/>
</dbReference>
<dbReference type="NCBIfam" id="TIGR03534">
    <property type="entry name" value="RF_mod_PrmC"/>
    <property type="match status" value="1"/>
</dbReference>
<reference evidence="8 9" key="1">
    <citation type="submission" date="2019-02" db="EMBL/GenBank/DDBJ databases">
        <title>Deep-cultivation of Planctomycetes and their phenomic and genomic characterization uncovers novel biology.</title>
        <authorList>
            <person name="Wiegand S."/>
            <person name="Jogler M."/>
            <person name="Boedeker C."/>
            <person name="Pinto D."/>
            <person name="Vollmers J."/>
            <person name="Rivas-Marin E."/>
            <person name="Kohn T."/>
            <person name="Peeters S.H."/>
            <person name="Heuer A."/>
            <person name="Rast P."/>
            <person name="Oberbeckmann S."/>
            <person name="Bunk B."/>
            <person name="Jeske O."/>
            <person name="Meyerdierks A."/>
            <person name="Storesund J.E."/>
            <person name="Kallscheuer N."/>
            <person name="Luecker S."/>
            <person name="Lage O.M."/>
            <person name="Pohl T."/>
            <person name="Merkel B.J."/>
            <person name="Hornburger P."/>
            <person name="Mueller R.-W."/>
            <person name="Bruemmer F."/>
            <person name="Labrenz M."/>
            <person name="Spormann A.M."/>
            <person name="Op Den Camp H."/>
            <person name="Overmann J."/>
            <person name="Amann R."/>
            <person name="Jetten M.S.M."/>
            <person name="Mascher T."/>
            <person name="Medema M.H."/>
            <person name="Devos D.P."/>
            <person name="Kaster A.-K."/>
            <person name="Ovreas L."/>
            <person name="Rohde M."/>
            <person name="Galperin M.Y."/>
            <person name="Jogler C."/>
        </authorList>
    </citation>
    <scope>NUCLEOTIDE SEQUENCE [LARGE SCALE GENOMIC DNA]</scope>
    <source>
        <strain evidence="8 9">Pla111</strain>
    </source>
</reference>
<dbReference type="SUPFAM" id="SSF53335">
    <property type="entry name" value="S-adenosyl-L-methionine-dependent methyltransferases"/>
    <property type="match status" value="1"/>
</dbReference>
<proteinExistence type="inferred from homology"/>
<dbReference type="GO" id="GO:0102559">
    <property type="term" value="F:peptide chain release factor N(5)-glutamine methyltransferase activity"/>
    <property type="evidence" value="ECO:0007669"/>
    <property type="project" value="UniProtKB-EC"/>
</dbReference>
<dbReference type="InterPro" id="IPR004556">
    <property type="entry name" value="HemK-like"/>
</dbReference>